<dbReference type="SUPFAM" id="SSF53649">
    <property type="entry name" value="Alkaline phosphatase-like"/>
    <property type="match status" value="1"/>
</dbReference>
<reference evidence="1 2" key="1">
    <citation type="submission" date="2024-02" db="EMBL/GenBank/DDBJ databases">
        <title>A novel Wenzhouxiangellaceae bacterium, isolated from coastal sediments.</title>
        <authorList>
            <person name="Du Z.-J."/>
            <person name="Ye Y.-Q."/>
            <person name="Zhang X.-Y."/>
        </authorList>
    </citation>
    <scope>NUCLEOTIDE SEQUENCE [LARGE SCALE GENOMIC DNA]</scope>
    <source>
        <strain evidence="1 2">CH-27</strain>
    </source>
</reference>
<keyword evidence="2" id="KW-1185">Reference proteome</keyword>
<dbReference type="InterPro" id="IPR017850">
    <property type="entry name" value="Alkaline_phosphatase_core_sf"/>
</dbReference>
<protein>
    <recommendedName>
        <fullName evidence="3">Sulfatase N-terminal domain-containing protein</fullName>
    </recommendedName>
</protein>
<evidence type="ECO:0000313" key="2">
    <source>
        <dbReference type="Proteomes" id="UP001359886"/>
    </source>
</evidence>
<name>A0AAW9RJN9_9GAMM</name>
<dbReference type="EMBL" id="JAZHOG010000005">
    <property type="protein sequence ID" value="MEJ8567746.1"/>
    <property type="molecule type" value="Genomic_DNA"/>
</dbReference>
<dbReference type="RefSeq" id="WP_354695070.1">
    <property type="nucleotide sequence ID" value="NZ_JAZHOG010000005.1"/>
</dbReference>
<dbReference type="Proteomes" id="UP001359886">
    <property type="component" value="Unassembled WGS sequence"/>
</dbReference>
<organism evidence="1 2">
    <name type="scientific">Elongatibacter sediminis</name>
    <dbReference type="NCBI Taxonomy" id="3119006"/>
    <lineage>
        <taxon>Bacteria</taxon>
        <taxon>Pseudomonadati</taxon>
        <taxon>Pseudomonadota</taxon>
        <taxon>Gammaproteobacteria</taxon>
        <taxon>Chromatiales</taxon>
        <taxon>Wenzhouxiangellaceae</taxon>
        <taxon>Elongatibacter</taxon>
    </lineage>
</organism>
<dbReference type="AlphaFoldDB" id="A0AAW9RJN9"/>
<evidence type="ECO:0008006" key="3">
    <source>
        <dbReference type="Google" id="ProtNLM"/>
    </source>
</evidence>
<sequence length="430" mass="49796">MLRIYTINIDAAPLFGQAENLLKRAGFRPAHLLVNGLFTSASINSMLYGKVYDSVRPGDPFLVDILLEEGFIIEVHEGQRTFLPDGLGEEWRPGFRPSPRTFLRKLCPELRHPRYANIIVSAASVSGRPFSDWRDPGRYREFMANEAAYFEQIQAEGGQAYTHVEWAHYHDLVYDFHQQIDDPAAWLEHLEQTLTDWLSLWNFDEPDALFFVFSDHGDCVNRLTPPKDYWRWCFIRDNTAGATTPRTWINGADVLPTVLHKIGRPADPADIAGVAWDAPLDPDRIYHLADTRYWDENRSSTELDLVKHQTHDPVSMGEVNHCMNATAVKFIAWQDEQTPTRLLQATYYRATAAYYFLIFEPDLDDPLFRYSFFNPATRQPRIITTLRGEESLKPLLLELCQSLVERFDWIENRDFAGQIERGEFPEWIHP</sequence>
<comment type="caution">
    <text evidence="1">The sequence shown here is derived from an EMBL/GenBank/DDBJ whole genome shotgun (WGS) entry which is preliminary data.</text>
</comment>
<proteinExistence type="predicted"/>
<accession>A0AAW9RJN9</accession>
<evidence type="ECO:0000313" key="1">
    <source>
        <dbReference type="EMBL" id="MEJ8567746.1"/>
    </source>
</evidence>
<gene>
    <name evidence="1" type="ORF">V3330_08930</name>
</gene>